<dbReference type="GO" id="GO:0046872">
    <property type="term" value="F:metal ion binding"/>
    <property type="evidence" value="ECO:0007669"/>
    <property type="project" value="UniProtKB-KW"/>
</dbReference>
<feature type="binding site" evidence="4">
    <location>
        <position position="159"/>
    </location>
    <ligand>
        <name>Fe cation</name>
        <dbReference type="ChEBI" id="CHEBI:24875"/>
    </ligand>
</feature>
<sequence>MNLEVSVTEAMSAPVKTVKLDTTLYEVANTLKEHGIGCLIALNDLEKPVGIITEKDLVLNVVARNLKSKEITVRDIISSKKLISISPRSTVMDAAKKMDELTVKRLPVIDGDKLFGIITVSDITKVSPELFNLLLEASIIHENENEYDFVKKDEINGICEICGAQDSVNCINGKYICRHCMDSGYSSKEEDMNEYDKYAENYEDYEDYEEYQNEDMKE</sequence>
<dbReference type="InterPro" id="IPR000644">
    <property type="entry name" value="CBS_dom"/>
</dbReference>
<feature type="binding site" evidence="4">
    <location>
        <position position="177"/>
    </location>
    <ligand>
        <name>Fe cation</name>
        <dbReference type="ChEBI" id="CHEBI:24875"/>
    </ligand>
</feature>
<dbReference type="Pfam" id="PF00571">
    <property type="entry name" value="CBS"/>
    <property type="match status" value="2"/>
</dbReference>
<dbReference type="PROSITE" id="PS51901">
    <property type="entry name" value="ACP_MB"/>
    <property type="match status" value="1"/>
</dbReference>
<dbReference type="SMART" id="SM00116">
    <property type="entry name" value="CBS"/>
    <property type="match status" value="2"/>
</dbReference>
<feature type="binding site" evidence="4">
    <location>
        <position position="159"/>
    </location>
    <ligand>
        <name>Zn(2+)</name>
        <dbReference type="ChEBI" id="CHEBI:29105"/>
    </ligand>
</feature>
<dbReference type="HOGENOM" id="CLU_040681_7_0_2"/>
<dbReference type="EMBL" id="CP002057">
    <property type="protein sequence ID" value="ADI36006.1"/>
    <property type="molecule type" value="Genomic_DNA"/>
</dbReference>
<dbReference type="AlphaFoldDB" id="D7DS96"/>
<protein>
    <submittedName>
        <fullName evidence="7">Putative signal transduction protein with CBS domains</fullName>
    </submittedName>
</protein>
<dbReference type="OrthoDB" id="43333at2157"/>
<dbReference type="InParanoid" id="D7DS96"/>
<evidence type="ECO:0000313" key="8">
    <source>
        <dbReference type="Proteomes" id="UP000007722"/>
    </source>
</evidence>
<feature type="domain" description="CBS" evidence="5">
    <location>
        <begin position="77"/>
        <end position="134"/>
    </location>
</feature>
<reference evidence="7 8" key="1">
    <citation type="submission" date="2010-05" db="EMBL/GenBank/DDBJ databases">
        <title>Complete sequence of Methanococcus voltae A3.</title>
        <authorList>
            <consortium name="US DOE Joint Genome Institute"/>
            <person name="Lucas S."/>
            <person name="Copeland A."/>
            <person name="Lapidus A."/>
            <person name="Cheng J.-F."/>
            <person name="Bruce D."/>
            <person name="Goodwin L."/>
            <person name="Pitluck S."/>
            <person name="Lowry S."/>
            <person name="Clum A."/>
            <person name="Land M."/>
            <person name="Hauser L."/>
            <person name="Kyrpides N."/>
            <person name="Mikhailova N."/>
            <person name="Whitman W.B."/>
            <person name="Woyke T."/>
        </authorList>
    </citation>
    <scope>NUCLEOTIDE SEQUENCE [LARGE SCALE GENOMIC DNA]</scope>
    <source>
        <strain evidence="8">ATCC BAA-1334 / A3</strain>
    </source>
</reference>
<dbReference type="KEGG" id="mvo:Mvol_0346"/>
<dbReference type="PANTHER" id="PTHR43080:SF2">
    <property type="entry name" value="CBS DOMAIN-CONTAINING PROTEIN"/>
    <property type="match status" value="1"/>
</dbReference>
<dbReference type="PROSITE" id="PS51371">
    <property type="entry name" value="CBS"/>
    <property type="match status" value="2"/>
</dbReference>
<proteinExistence type="predicted"/>
<feature type="binding site" evidence="4">
    <location>
        <position position="162"/>
    </location>
    <ligand>
        <name>Fe cation</name>
        <dbReference type="ChEBI" id="CHEBI:24875"/>
    </ligand>
</feature>
<dbReference type="SUPFAM" id="SSF54631">
    <property type="entry name" value="CBS-domain pair"/>
    <property type="match status" value="1"/>
</dbReference>
<evidence type="ECO:0000256" key="3">
    <source>
        <dbReference type="PROSITE-ProRule" id="PRU00703"/>
    </source>
</evidence>
<evidence type="ECO:0000256" key="4">
    <source>
        <dbReference type="PROSITE-ProRule" id="PRU01249"/>
    </source>
</evidence>
<feature type="binding site" evidence="4">
    <location>
        <position position="162"/>
    </location>
    <ligand>
        <name>Zn(2+)</name>
        <dbReference type="ChEBI" id="CHEBI:29105"/>
    </ligand>
</feature>
<dbReference type="STRING" id="456320.Mvol_0346"/>
<feature type="domain" description="CBS" evidence="5">
    <location>
        <begin position="11"/>
        <end position="68"/>
    </location>
</feature>
<dbReference type="Proteomes" id="UP000007722">
    <property type="component" value="Chromosome"/>
</dbReference>
<dbReference type="InterPro" id="IPR046342">
    <property type="entry name" value="CBS_dom_sf"/>
</dbReference>
<keyword evidence="4" id="KW-0862">Zinc</keyword>
<gene>
    <name evidence="7" type="ordered locus">Mvol_0346</name>
</gene>
<evidence type="ECO:0000256" key="2">
    <source>
        <dbReference type="ARBA" id="ARBA00023122"/>
    </source>
</evidence>
<organism evidence="7 8">
    <name type="scientific">Methanococcus voltae (strain ATCC BAA-1334 / A3)</name>
    <dbReference type="NCBI Taxonomy" id="456320"/>
    <lineage>
        <taxon>Archaea</taxon>
        <taxon>Methanobacteriati</taxon>
        <taxon>Methanobacteriota</taxon>
        <taxon>Methanomada group</taxon>
        <taxon>Methanococci</taxon>
        <taxon>Methanococcales</taxon>
        <taxon>Methanococcaceae</taxon>
        <taxon>Methanococcus</taxon>
    </lineage>
</organism>
<dbReference type="Gene3D" id="3.10.580.10">
    <property type="entry name" value="CBS-domain"/>
    <property type="match status" value="1"/>
</dbReference>
<feature type="domain" description="ACP-type MB" evidence="6">
    <location>
        <begin position="154"/>
        <end position="187"/>
    </location>
</feature>
<keyword evidence="4" id="KW-0479">Metal-binding</keyword>
<evidence type="ECO:0000256" key="1">
    <source>
        <dbReference type="ARBA" id="ARBA00022737"/>
    </source>
</evidence>
<evidence type="ECO:0000259" key="6">
    <source>
        <dbReference type="PROSITE" id="PS51901"/>
    </source>
</evidence>
<keyword evidence="2 3" id="KW-0129">CBS domain</keyword>
<dbReference type="InterPro" id="IPR051257">
    <property type="entry name" value="Diverse_CBS-Domain"/>
</dbReference>
<dbReference type="InterPro" id="IPR044065">
    <property type="entry name" value="ACP_MB"/>
</dbReference>
<evidence type="ECO:0000313" key="7">
    <source>
        <dbReference type="EMBL" id="ADI36006.1"/>
    </source>
</evidence>
<feature type="binding site" evidence="4">
    <location>
        <position position="180"/>
    </location>
    <ligand>
        <name>Zn(2+)</name>
        <dbReference type="ChEBI" id="CHEBI:29105"/>
    </ligand>
</feature>
<feature type="binding site" evidence="4">
    <location>
        <position position="180"/>
    </location>
    <ligand>
        <name>Fe cation</name>
        <dbReference type="ChEBI" id="CHEBI:24875"/>
    </ligand>
</feature>
<feature type="binding site" evidence="4">
    <location>
        <position position="177"/>
    </location>
    <ligand>
        <name>Zn(2+)</name>
        <dbReference type="ChEBI" id="CHEBI:29105"/>
    </ligand>
</feature>
<keyword evidence="1" id="KW-0677">Repeat</keyword>
<accession>D7DS96</accession>
<name>D7DS96_METV3</name>
<keyword evidence="4" id="KW-0408">Iron</keyword>
<dbReference type="PANTHER" id="PTHR43080">
    <property type="entry name" value="CBS DOMAIN-CONTAINING PROTEIN CBSX3, MITOCHONDRIAL"/>
    <property type="match status" value="1"/>
</dbReference>
<keyword evidence="8" id="KW-1185">Reference proteome</keyword>
<dbReference type="eggNOG" id="arCOG00606">
    <property type="taxonomic scope" value="Archaea"/>
</dbReference>
<evidence type="ECO:0000259" key="5">
    <source>
        <dbReference type="PROSITE" id="PS51371"/>
    </source>
</evidence>